<dbReference type="Pfam" id="PF04665">
    <property type="entry name" value="Pox_A32"/>
    <property type="match status" value="1"/>
</dbReference>
<keyword evidence="1" id="KW-0479">Metal-binding</keyword>
<dbReference type="InterPro" id="IPR027417">
    <property type="entry name" value="P-loop_NTPase"/>
</dbReference>
<reference evidence="4" key="1">
    <citation type="submission" date="2019-08" db="EMBL/GenBank/DDBJ databases">
        <title>The improved chromosome-level genome for the pearl oyster Pinctada fucata martensii using PacBio sequencing and Hi-C.</title>
        <authorList>
            <person name="Zheng Z."/>
        </authorList>
    </citation>
    <scope>NUCLEOTIDE SEQUENCE</scope>
    <source>
        <strain evidence="4">ZZ-2019</strain>
        <tissue evidence="4">Adductor muscle</tissue>
    </source>
</reference>
<dbReference type="AlphaFoldDB" id="A0AA88YFX8"/>
<keyword evidence="5" id="KW-1185">Reference proteome</keyword>
<dbReference type="SUPFAM" id="SSF52540">
    <property type="entry name" value="P-loop containing nucleoside triphosphate hydrolases"/>
    <property type="match status" value="1"/>
</dbReference>
<protein>
    <recommendedName>
        <fullName evidence="3">C2H2-type domain-containing protein</fullName>
    </recommendedName>
</protein>
<dbReference type="SMART" id="SM00355">
    <property type="entry name" value="ZnF_C2H2"/>
    <property type="match status" value="2"/>
</dbReference>
<feature type="compositionally biased region" description="Pro residues" evidence="2">
    <location>
        <begin position="54"/>
        <end position="94"/>
    </location>
</feature>
<name>A0AA88YFX8_PINIB</name>
<keyword evidence="1" id="KW-0862">Zinc</keyword>
<keyword evidence="1" id="KW-0863">Zinc-finger</keyword>
<sequence>MHRITCPKCPLTFSRKDVFLRHHRHKHQEHDIYHQNSPVKPPPKEFPPQSNQAYPPPPSSQAYPPPPSSQAYPPPPPPPSSQAYPPPSPPPPPQQQQNFVFKHPFTANVSGPTACGKTYFVKTLLQRCIKTISPYPERIIWLYKRWQPLYDEIKATVYPRVEFIQGIPLDIEQDTFIHPSKRNLVILDDLMSSSVKDPRINELFTEGSHHRNLSVIALNQNLYFNKDPTQRRNCHYLVMFNNPVDQQQIMTLARQMYPGNPQHLMRHFKDATSKPYGYLVIDLKPFTTEHQRLRTDIFDQSDDQKDSTCQFEDHTDQINKDDQKDMNHSEHISAIDQTCFEEEKMHSCDDCGLVFENIHDLQRHVKTWCPENRKRKHDEDDYTIHKKMRLGDVSSEDDDDSAEEDDDDGFDFIVNEVWDDHSTQYDRKIKQLMEDDMSKKDAKEEASDIMLSKDRSLFMKKYKDFLMHMHELNASRLHRMIKQEVIELVADHDVHIDQAIEQVIKRHRTDFDSLFYDESDDEDDSEDDTDTEYNGE</sequence>
<dbReference type="EMBL" id="VSWD01000008">
    <property type="protein sequence ID" value="KAK3095991.1"/>
    <property type="molecule type" value="Genomic_DNA"/>
</dbReference>
<proteinExistence type="predicted"/>
<organism evidence="4 5">
    <name type="scientific">Pinctada imbricata</name>
    <name type="common">Atlantic pearl-oyster</name>
    <name type="synonym">Pinctada martensii</name>
    <dbReference type="NCBI Taxonomy" id="66713"/>
    <lineage>
        <taxon>Eukaryota</taxon>
        <taxon>Metazoa</taxon>
        <taxon>Spiralia</taxon>
        <taxon>Lophotrochozoa</taxon>
        <taxon>Mollusca</taxon>
        <taxon>Bivalvia</taxon>
        <taxon>Autobranchia</taxon>
        <taxon>Pteriomorphia</taxon>
        <taxon>Pterioida</taxon>
        <taxon>Pterioidea</taxon>
        <taxon>Pteriidae</taxon>
        <taxon>Pinctada</taxon>
    </lineage>
</organism>
<feature type="region of interest" description="Disordered" evidence="2">
    <location>
        <begin position="25"/>
        <end position="98"/>
    </location>
</feature>
<evidence type="ECO:0000313" key="4">
    <source>
        <dbReference type="EMBL" id="KAK3095991.1"/>
    </source>
</evidence>
<comment type="caution">
    <text evidence="4">The sequence shown here is derived from an EMBL/GenBank/DDBJ whole genome shotgun (WGS) entry which is preliminary data.</text>
</comment>
<dbReference type="InterPro" id="IPR013087">
    <property type="entry name" value="Znf_C2H2_type"/>
</dbReference>
<dbReference type="Proteomes" id="UP001186944">
    <property type="component" value="Unassembled WGS sequence"/>
</dbReference>
<evidence type="ECO:0000256" key="1">
    <source>
        <dbReference type="PROSITE-ProRule" id="PRU00042"/>
    </source>
</evidence>
<accession>A0AA88YFX8</accession>
<dbReference type="GO" id="GO:0008270">
    <property type="term" value="F:zinc ion binding"/>
    <property type="evidence" value="ECO:0007669"/>
    <property type="project" value="UniProtKB-KW"/>
</dbReference>
<evidence type="ECO:0000313" key="5">
    <source>
        <dbReference type="Proteomes" id="UP001186944"/>
    </source>
</evidence>
<feature type="domain" description="C2H2-type" evidence="3">
    <location>
        <begin position="4"/>
        <end position="32"/>
    </location>
</feature>
<dbReference type="PRINTS" id="PR00806">
    <property type="entry name" value="VINCULIN"/>
</dbReference>
<dbReference type="PROSITE" id="PS00028">
    <property type="entry name" value="ZINC_FINGER_C2H2_1"/>
    <property type="match status" value="1"/>
</dbReference>
<gene>
    <name evidence="4" type="ORF">FSP39_021796</name>
</gene>
<dbReference type="InterPro" id="IPR006758">
    <property type="entry name" value="A32L"/>
</dbReference>
<evidence type="ECO:0000259" key="3">
    <source>
        <dbReference type="PROSITE" id="PS50157"/>
    </source>
</evidence>
<evidence type="ECO:0000256" key="2">
    <source>
        <dbReference type="SAM" id="MobiDB-lite"/>
    </source>
</evidence>
<dbReference type="PROSITE" id="PS50157">
    <property type="entry name" value="ZINC_FINGER_C2H2_2"/>
    <property type="match status" value="1"/>
</dbReference>
<feature type="region of interest" description="Disordered" evidence="2">
    <location>
        <begin position="515"/>
        <end position="536"/>
    </location>
</feature>